<dbReference type="InterPro" id="IPR013783">
    <property type="entry name" value="Ig-like_fold"/>
</dbReference>
<dbReference type="SUPFAM" id="SSF49303">
    <property type="entry name" value="beta-Galactosidase/glucuronidase domain"/>
    <property type="match status" value="2"/>
</dbReference>
<keyword evidence="7" id="KW-1185">Reference proteome</keyword>
<name>A0AAF1KK08_9HYPH</name>
<evidence type="ECO:0000256" key="3">
    <source>
        <dbReference type="ARBA" id="ARBA00022801"/>
    </source>
</evidence>
<dbReference type="EMBL" id="CP117255">
    <property type="protein sequence ID" value="WFR97308.1"/>
    <property type="molecule type" value="Genomic_DNA"/>
</dbReference>
<dbReference type="GO" id="GO:0006516">
    <property type="term" value="P:glycoprotein catabolic process"/>
    <property type="evidence" value="ECO:0007669"/>
    <property type="project" value="TreeGrafter"/>
</dbReference>
<reference evidence="6 7" key="1">
    <citation type="journal article" date="2018" name="Sci. Rep.">
        <title>Rhizobium tumorigenes sp. nov., a novel plant tumorigenic bacterium isolated from cane gall tumors on thornless blackberry.</title>
        <authorList>
            <person name="Kuzmanovi N."/>
            <person name="Smalla K."/>
            <person name="Gronow S."/>
            <person name="PuBawska J."/>
        </authorList>
    </citation>
    <scope>NUCLEOTIDE SEQUENCE [LARGE SCALE GENOMIC DNA]</scope>
    <source>
        <strain evidence="6 7">1078</strain>
    </source>
</reference>
<dbReference type="RefSeq" id="WP_111220015.1">
    <property type="nucleotide sequence ID" value="NZ_CP117255.1"/>
</dbReference>
<dbReference type="PANTHER" id="PTHR43730:SF1">
    <property type="entry name" value="BETA-MANNOSIDASE"/>
    <property type="match status" value="1"/>
</dbReference>
<protein>
    <recommendedName>
        <fullName evidence="2">beta-mannosidase</fullName>
        <ecNumber evidence="2">3.2.1.25</ecNumber>
    </recommendedName>
</protein>
<dbReference type="GO" id="GO:0004567">
    <property type="term" value="F:beta-mannosidase activity"/>
    <property type="evidence" value="ECO:0007669"/>
    <property type="project" value="UniProtKB-EC"/>
</dbReference>
<dbReference type="KEGG" id="rtu:PR017_14820"/>
<dbReference type="Gene3D" id="2.60.40.10">
    <property type="entry name" value="Immunoglobulins"/>
    <property type="match status" value="1"/>
</dbReference>
<dbReference type="InterPro" id="IPR017853">
    <property type="entry name" value="GH"/>
</dbReference>
<evidence type="ECO:0000259" key="5">
    <source>
        <dbReference type="Pfam" id="PF22666"/>
    </source>
</evidence>
<dbReference type="InterPro" id="IPR008979">
    <property type="entry name" value="Galactose-bd-like_sf"/>
</dbReference>
<evidence type="ECO:0000256" key="1">
    <source>
        <dbReference type="ARBA" id="ARBA00000829"/>
    </source>
</evidence>
<dbReference type="PANTHER" id="PTHR43730">
    <property type="entry name" value="BETA-MANNOSIDASE"/>
    <property type="match status" value="1"/>
</dbReference>
<dbReference type="EC" id="3.2.1.25" evidence="2"/>
<dbReference type="Pfam" id="PF22666">
    <property type="entry name" value="Glyco_hydro_2_N2"/>
    <property type="match status" value="1"/>
</dbReference>
<dbReference type="InterPro" id="IPR036156">
    <property type="entry name" value="Beta-gal/glucu_dom_sf"/>
</dbReference>
<evidence type="ECO:0000256" key="2">
    <source>
        <dbReference type="ARBA" id="ARBA00012754"/>
    </source>
</evidence>
<gene>
    <name evidence="6" type="ORF">PR017_14820</name>
</gene>
<comment type="catalytic activity">
    <reaction evidence="1">
        <text>Hydrolysis of terminal, non-reducing beta-D-mannose residues in beta-D-mannosides.</text>
        <dbReference type="EC" id="3.2.1.25"/>
    </reaction>
</comment>
<proteinExistence type="predicted"/>
<keyword evidence="3 6" id="KW-0378">Hydrolase</keyword>
<feature type="domain" description="Beta-mannosidase-like galactose-binding" evidence="5">
    <location>
        <begin position="40"/>
        <end position="184"/>
    </location>
</feature>
<reference evidence="7" key="2">
    <citation type="journal article" date="2023" name="MicrobiologyOpen">
        <title>Genomics of the tumorigenes clade of the family Rhizobiaceae and description of Rhizobium rhododendri sp. nov.</title>
        <authorList>
            <person name="Kuzmanovic N."/>
            <person name="diCenzo G.C."/>
            <person name="Bunk B."/>
            <person name="Sproeer C."/>
            <person name="Fruehling A."/>
            <person name="Neumann-Schaal M."/>
            <person name="Overmann J."/>
            <person name="Smalla K."/>
        </authorList>
    </citation>
    <scope>NUCLEOTIDE SEQUENCE [LARGE SCALE GENOMIC DNA]</scope>
    <source>
        <strain evidence="7">1078</strain>
    </source>
</reference>
<dbReference type="SUPFAM" id="SSF49785">
    <property type="entry name" value="Galactose-binding domain-like"/>
    <property type="match status" value="1"/>
</dbReference>
<dbReference type="AlphaFoldDB" id="A0AAF1KK08"/>
<evidence type="ECO:0000313" key="6">
    <source>
        <dbReference type="EMBL" id="WFR97308.1"/>
    </source>
</evidence>
<organism evidence="6 7">
    <name type="scientific">Rhizobium tumorigenes</name>
    <dbReference type="NCBI Taxonomy" id="2041385"/>
    <lineage>
        <taxon>Bacteria</taxon>
        <taxon>Pseudomonadati</taxon>
        <taxon>Pseudomonadota</taxon>
        <taxon>Alphaproteobacteria</taxon>
        <taxon>Hyphomicrobiales</taxon>
        <taxon>Rhizobiaceae</taxon>
        <taxon>Rhizobium/Agrobacterium group</taxon>
        <taxon>Rhizobium</taxon>
    </lineage>
</organism>
<accession>A0AAF1KK08</accession>
<dbReference type="Gene3D" id="2.60.120.260">
    <property type="entry name" value="Galactose-binding domain-like"/>
    <property type="match status" value="1"/>
</dbReference>
<dbReference type="SUPFAM" id="SSF51445">
    <property type="entry name" value="(Trans)glycosidases"/>
    <property type="match status" value="1"/>
</dbReference>
<dbReference type="Gene3D" id="3.20.20.80">
    <property type="entry name" value="Glycosidases"/>
    <property type="match status" value="1"/>
</dbReference>
<dbReference type="Proteomes" id="UP000249499">
    <property type="component" value="Chromosome"/>
</dbReference>
<dbReference type="InterPro" id="IPR054593">
    <property type="entry name" value="Beta-mannosidase-like_N2"/>
</dbReference>
<dbReference type="InterPro" id="IPR050887">
    <property type="entry name" value="Beta-mannosidase_GH2"/>
</dbReference>
<evidence type="ECO:0000313" key="7">
    <source>
        <dbReference type="Proteomes" id="UP000249499"/>
    </source>
</evidence>
<evidence type="ECO:0000256" key="4">
    <source>
        <dbReference type="ARBA" id="ARBA00023295"/>
    </source>
</evidence>
<keyword evidence="4" id="KW-0326">Glycosidase</keyword>
<sequence length="829" mass="90563">MEGRLAGIGAEETLMGEGWTLVMTAPGEWETPADVSLGAAFIPAMVPGTVAEALEKAGLFDREHPAPLNDRDAWYFCRLVDAAPGDAVLRLSGLATLCEVFLNGIMLLASESMFESHDLPVTLLGGDELSLCFRALAPRLAEPGPRARWRPQMIVPQGLRTVRTTLLGHMPGWCPEIHAVGPWRPISLLRYGPVVGRDLFLRTELSESGEGRLHVSLLLEGKAGAIVLSCAGVEQSLASDGAGHWAATLMIPAVPPWWPNSHGTQDLHDVALVIDGVVHAAGRTGFRRIAVDRGADGRDFALVVNGARIFCRGAVWTSADIVRLPGDRAAYEPWLRLAAEAGMNMVRIGGTMAYETPEFFRLCDELGILVWQDMMFANFDYPKTDKTFHAHVEREAVGFLDAISLSPSLAVICGGSEMYQQAAMMGLPERFWLNPVTEEILPAVAEARRPDVPYVANSPVGGAMPFSPDTGATHYYGVGAYLRPLDDARRANVRFAAESLAFAHVPQQRTLDAHLPAPAVHSPQWKGRVPRDRSASWDFEDVRDHYLRELYGFDPAQLRREDPNVYLDLSRATTGEVVEATYGEWRRTGSSCSGALVWTLQDLLPGPGWGVIDSTGEPKPVWYAMRRAFRPVQVLMTDEGTNGLAVHVINETAAPLALELEVSALRDGRQVVVSGRRELTLDARSSQEIACTDLFGAFFDTTYAFRFGPPSHDVTVARLRSLVSDPQIPGAIQAEAFHFPLGRARAFHAPGIVAAVVFEDGAWFVDLDCERLAQSVHIEAEGFRAEDDWFHLAPGAPRRVKLIPRDAGVVDRPPAVRIGTVSSRHIVSI</sequence>